<evidence type="ECO:0000256" key="5">
    <source>
        <dbReference type="ARBA" id="ARBA00023155"/>
    </source>
</evidence>
<proteinExistence type="inferred from homology"/>
<keyword evidence="3" id="KW-0217">Developmental protein</keyword>
<evidence type="ECO:0000256" key="6">
    <source>
        <dbReference type="ARBA" id="ARBA00023242"/>
    </source>
</evidence>
<dbReference type="InterPro" id="IPR001356">
    <property type="entry name" value="HD"/>
</dbReference>
<keyword evidence="12" id="KW-1185">Reference proteome</keyword>
<feature type="region of interest" description="Disordered" evidence="9">
    <location>
        <begin position="1"/>
        <end position="63"/>
    </location>
</feature>
<accession>A0A9D3XF95</accession>
<evidence type="ECO:0000259" key="10">
    <source>
        <dbReference type="PROSITE" id="PS50071"/>
    </source>
</evidence>
<dbReference type="InterPro" id="IPR009057">
    <property type="entry name" value="Homeodomain-like_sf"/>
</dbReference>
<protein>
    <recommendedName>
        <fullName evidence="10">Homeobox domain-containing protein</fullName>
    </recommendedName>
</protein>
<reference evidence="11" key="1">
    <citation type="submission" date="2021-09" db="EMBL/GenBank/DDBJ databases">
        <title>The genome of Mauremys mutica provides insights into the evolution of semi-aquatic lifestyle.</title>
        <authorList>
            <person name="Gong S."/>
            <person name="Gao Y."/>
        </authorList>
    </citation>
    <scope>NUCLEOTIDE SEQUENCE</scope>
    <source>
        <strain evidence="11">MM-2020</strain>
        <tissue evidence="11">Muscle</tissue>
    </source>
</reference>
<evidence type="ECO:0000256" key="8">
    <source>
        <dbReference type="RuleBase" id="RU000682"/>
    </source>
</evidence>
<evidence type="ECO:0000256" key="9">
    <source>
        <dbReference type="SAM" id="MobiDB-lite"/>
    </source>
</evidence>
<dbReference type="GO" id="GO:0005634">
    <property type="term" value="C:nucleus"/>
    <property type="evidence" value="ECO:0007669"/>
    <property type="project" value="UniProtKB-SubCell"/>
</dbReference>
<feature type="domain" description="Homeobox" evidence="10">
    <location>
        <begin position="54"/>
        <end position="114"/>
    </location>
</feature>
<dbReference type="PANTHER" id="PTHR47777">
    <property type="entry name" value="HOMEOBOX PROTEIN SEBOX"/>
    <property type="match status" value="1"/>
</dbReference>
<keyword evidence="5 7" id="KW-0371">Homeobox</keyword>
<dbReference type="InterPro" id="IPR042223">
    <property type="entry name" value="SEBOX"/>
</dbReference>
<comment type="similarity">
    <text evidence="2">Belongs to the paired homeobox family.</text>
</comment>
<gene>
    <name evidence="11" type="ORF">KIL84_000134</name>
</gene>
<dbReference type="SMART" id="SM00389">
    <property type="entry name" value="HOX"/>
    <property type="match status" value="1"/>
</dbReference>
<evidence type="ECO:0000256" key="4">
    <source>
        <dbReference type="ARBA" id="ARBA00023125"/>
    </source>
</evidence>
<dbReference type="GO" id="GO:0003677">
    <property type="term" value="F:DNA binding"/>
    <property type="evidence" value="ECO:0007669"/>
    <property type="project" value="UniProtKB-UniRule"/>
</dbReference>
<dbReference type="Gene3D" id="1.10.10.60">
    <property type="entry name" value="Homeodomain-like"/>
    <property type="match status" value="1"/>
</dbReference>
<evidence type="ECO:0000256" key="1">
    <source>
        <dbReference type="ARBA" id="ARBA00004123"/>
    </source>
</evidence>
<dbReference type="PROSITE" id="PS50071">
    <property type="entry name" value="HOMEOBOX_2"/>
    <property type="match status" value="1"/>
</dbReference>
<organism evidence="11 12">
    <name type="scientific">Mauremys mutica</name>
    <name type="common">yellowpond turtle</name>
    <dbReference type="NCBI Taxonomy" id="74926"/>
    <lineage>
        <taxon>Eukaryota</taxon>
        <taxon>Metazoa</taxon>
        <taxon>Chordata</taxon>
        <taxon>Craniata</taxon>
        <taxon>Vertebrata</taxon>
        <taxon>Euteleostomi</taxon>
        <taxon>Archelosauria</taxon>
        <taxon>Testudinata</taxon>
        <taxon>Testudines</taxon>
        <taxon>Cryptodira</taxon>
        <taxon>Durocryptodira</taxon>
        <taxon>Testudinoidea</taxon>
        <taxon>Geoemydidae</taxon>
        <taxon>Geoemydinae</taxon>
        <taxon>Mauremys</taxon>
    </lineage>
</organism>
<dbReference type="EMBL" id="JAHDVG010000473">
    <property type="protein sequence ID" value="KAH1178803.1"/>
    <property type="molecule type" value="Genomic_DNA"/>
</dbReference>
<evidence type="ECO:0000256" key="3">
    <source>
        <dbReference type="ARBA" id="ARBA00022473"/>
    </source>
</evidence>
<evidence type="ECO:0000313" key="12">
    <source>
        <dbReference type="Proteomes" id="UP000827986"/>
    </source>
</evidence>
<dbReference type="OrthoDB" id="6159439at2759"/>
<dbReference type="Pfam" id="PF00046">
    <property type="entry name" value="Homeodomain"/>
    <property type="match status" value="1"/>
</dbReference>
<feature type="compositionally biased region" description="Pro residues" evidence="9">
    <location>
        <begin position="129"/>
        <end position="138"/>
    </location>
</feature>
<sequence length="246" mass="26215">MSGAGPAPGPRLFFPDGDSGRCPPPARGTPLARPEPRAGSRPKPERGAGGCPAGPRRRKRTTFSRGQLCELERVFAALPYPDIGTRERLAELTRLPEAKIQVWFQNRRARRIKSGKLEQPSCRRALASKPPPSCPPPLQGQGARSQQVPELRLPGSCPQQCLGQALPGLVSAFQGQLLWGDSSQPPCSQAGAHWPVAAPGQEGAQGADPMAGEGLSYWDVFPAQTSLGYISDLIYNAAIVTNLGEP</sequence>
<evidence type="ECO:0000313" key="11">
    <source>
        <dbReference type="EMBL" id="KAH1178803.1"/>
    </source>
</evidence>
<feature type="region of interest" description="Disordered" evidence="9">
    <location>
        <begin position="114"/>
        <end position="146"/>
    </location>
</feature>
<dbReference type="SUPFAM" id="SSF46689">
    <property type="entry name" value="Homeodomain-like"/>
    <property type="match status" value="1"/>
</dbReference>
<evidence type="ECO:0000256" key="2">
    <source>
        <dbReference type="ARBA" id="ARBA00005733"/>
    </source>
</evidence>
<comment type="caution">
    <text evidence="11">The sequence shown here is derived from an EMBL/GenBank/DDBJ whole genome shotgun (WGS) entry which is preliminary data.</text>
</comment>
<dbReference type="FunFam" id="1.10.10.60:FF:000312">
    <property type="entry name" value="Mix-type homeobox gene 1"/>
    <property type="match status" value="1"/>
</dbReference>
<name>A0A9D3XF95_9SAUR</name>
<dbReference type="PANTHER" id="PTHR47777:SF1">
    <property type="entry name" value="HOMEOBOX PROTEIN SEBOX"/>
    <property type="match status" value="1"/>
</dbReference>
<dbReference type="Proteomes" id="UP000827986">
    <property type="component" value="Unassembled WGS sequence"/>
</dbReference>
<dbReference type="CDD" id="cd00086">
    <property type="entry name" value="homeodomain"/>
    <property type="match status" value="1"/>
</dbReference>
<feature type="compositionally biased region" description="Basic and acidic residues" evidence="9">
    <location>
        <begin position="34"/>
        <end position="46"/>
    </location>
</feature>
<feature type="DNA-binding region" description="Homeobox" evidence="7">
    <location>
        <begin position="56"/>
        <end position="115"/>
    </location>
</feature>
<comment type="subcellular location">
    <subcellularLocation>
        <location evidence="1 7 8">Nucleus</location>
    </subcellularLocation>
</comment>
<evidence type="ECO:0000256" key="7">
    <source>
        <dbReference type="PROSITE-ProRule" id="PRU00108"/>
    </source>
</evidence>
<keyword evidence="4 7" id="KW-0238">DNA-binding</keyword>
<keyword evidence="6 7" id="KW-0539">Nucleus</keyword>
<dbReference type="AlphaFoldDB" id="A0A9D3XF95"/>